<evidence type="ECO:0000256" key="8">
    <source>
        <dbReference type="RuleBase" id="RU000688"/>
    </source>
</evidence>
<evidence type="ECO:0000256" key="7">
    <source>
        <dbReference type="ARBA" id="ARBA00023224"/>
    </source>
</evidence>
<keyword evidence="6 8" id="KW-0675">Receptor</keyword>
<dbReference type="AlphaFoldDB" id="R7TW21"/>
<proteinExistence type="inferred from homology"/>
<evidence type="ECO:0000313" key="12">
    <source>
        <dbReference type="EnsemblMetazoa" id="CapteP207770"/>
    </source>
</evidence>
<dbReference type="GO" id="GO:0016020">
    <property type="term" value="C:membrane"/>
    <property type="evidence" value="ECO:0007669"/>
    <property type="project" value="UniProtKB-SubCell"/>
</dbReference>
<dbReference type="PANTHER" id="PTHR24240">
    <property type="entry name" value="OPSIN"/>
    <property type="match status" value="1"/>
</dbReference>
<gene>
    <name evidence="11" type="ORF">CAPTEDRAFT_207770</name>
</gene>
<dbReference type="Pfam" id="PF00001">
    <property type="entry name" value="7tm_1"/>
    <property type="match status" value="1"/>
</dbReference>
<keyword evidence="3 9" id="KW-1133">Transmembrane helix</keyword>
<dbReference type="PROSITE" id="PS50262">
    <property type="entry name" value="G_PROTEIN_RECEP_F1_2"/>
    <property type="match status" value="1"/>
</dbReference>
<evidence type="ECO:0000256" key="6">
    <source>
        <dbReference type="ARBA" id="ARBA00023170"/>
    </source>
</evidence>
<reference evidence="13" key="1">
    <citation type="submission" date="2012-12" db="EMBL/GenBank/DDBJ databases">
        <authorList>
            <person name="Hellsten U."/>
            <person name="Grimwood J."/>
            <person name="Chapman J.A."/>
            <person name="Shapiro H."/>
            <person name="Aerts A."/>
            <person name="Otillar R.P."/>
            <person name="Terry A.Y."/>
            <person name="Boore J.L."/>
            <person name="Simakov O."/>
            <person name="Marletaz F."/>
            <person name="Cho S.-J."/>
            <person name="Edsinger-Gonzales E."/>
            <person name="Havlak P."/>
            <person name="Kuo D.-H."/>
            <person name="Larsson T."/>
            <person name="Lv J."/>
            <person name="Arendt D."/>
            <person name="Savage R."/>
            <person name="Osoegawa K."/>
            <person name="de Jong P."/>
            <person name="Lindberg D.R."/>
            <person name="Seaver E.C."/>
            <person name="Weisblat D.A."/>
            <person name="Putnam N.H."/>
            <person name="Grigoriev I.V."/>
            <person name="Rokhsar D.S."/>
        </authorList>
    </citation>
    <scope>NUCLEOTIDE SEQUENCE</scope>
    <source>
        <strain evidence="13">I ESC-2004</strain>
    </source>
</reference>
<comment type="subcellular location">
    <subcellularLocation>
        <location evidence="1">Membrane</location>
        <topology evidence="1">Multi-pass membrane protein</topology>
    </subcellularLocation>
</comment>
<protein>
    <recommendedName>
        <fullName evidence="10">G-protein coupled receptors family 1 profile domain-containing protein</fullName>
    </recommendedName>
</protein>
<keyword evidence="4 8" id="KW-0297">G-protein coupled receptor</keyword>
<evidence type="ECO:0000313" key="11">
    <source>
        <dbReference type="EMBL" id="ELT98108.1"/>
    </source>
</evidence>
<dbReference type="EMBL" id="AMQN01002087">
    <property type="status" value="NOT_ANNOTATED_CDS"/>
    <property type="molecule type" value="Genomic_DNA"/>
</dbReference>
<organism evidence="11">
    <name type="scientific">Capitella teleta</name>
    <name type="common">Polychaete worm</name>
    <dbReference type="NCBI Taxonomy" id="283909"/>
    <lineage>
        <taxon>Eukaryota</taxon>
        <taxon>Metazoa</taxon>
        <taxon>Spiralia</taxon>
        <taxon>Lophotrochozoa</taxon>
        <taxon>Annelida</taxon>
        <taxon>Polychaeta</taxon>
        <taxon>Sedentaria</taxon>
        <taxon>Scolecida</taxon>
        <taxon>Capitellidae</taxon>
        <taxon>Capitella</taxon>
    </lineage>
</organism>
<dbReference type="Gene3D" id="1.20.1070.10">
    <property type="entry name" value="Rhodopsin 7-helix transmembrane proteins"/>
    <property type="match status" value="1"/>
</dbReference>
<dbReference type="InterPro" id="IPR050125">
    <property type="entry name" value="GPCR_opsins"/>
</dbReference>
<reference evidence="12" key="3">
    <citation type="submission" date="2015-06" db="UniProtKB">
        <authorList>
            <consortium name="EnsemblMetazoa"/>
        </authorList>
    </citation>
    <scope>IDENTIFICATION</scope>
</reference>
<feature type="domain" description="G-protein coupled receptors family 1 profile" evidence="10">
    <location>
        <begin position="70"/>
        <end position="320"/>
    </location>
</feature>
<evidence type="ECO:0000256" key="1">
    <source>
        <dbReference type="ARBA" id="ARBA00004141"/>
    </source>
</evidence>
<keyword evidence="2 8" id="KW-0812">Transmembrane</keyword>
<keyword evidence="5 9" id="KW-0472">Membrane</keyword>
<evidence type="ECO:0000313" key="13">
    <source>
        <dbReference type="Proteomes" id="UP000014760"/>
    </source>
</evidence>
<dbReference type="GO" id="GO:0004930">
    <property type="term" value="F:G protein-coupled receptor activity"/>
    <property type="evidence" value="ECO:0007669"/>
    <property type="project" value="UniProtKB-KW"/>
</dbReference>
<dbReference type="InterPro" id="IPR017452">
    <property type="entry name" value="GPCR_Rhodpsn_7TM"/>
</dbReference>
<feature type="transmembrane region" description="Helical" evidence="9">
    <location>
        <begin position="126"/>
        <end position="149"/>
    </location>
</feature>
<dbReference type="EnsemblMetazoa" id="CapteT207770">
    <property type="protein sequence ID" value="CapteP207770"/>
    <property type="gene ID" value="CapteG207770"/>
</dbReference>
<dbReference type="HOGENOM" id="CLU_009579_3_3_1"/>
<dbReference type="SUPFAM" id="SSF81321">
    <property type="entry name" value="Family A G protein-coupled receptor-like"/>
    <property type="match status" value="1"/>
</dbReference>
<dbReference type="EMBL" id="KB308242">
    <property type="protein sequence ID" value="ELT98108.1"/>
    <property type="molecule type" value="Genomic_DNA"/>
</dbReference>
<evidence type="ECO:0000256" key="2">
    <source>
        <dbReference type="ARBA" id="ARBA00022692"/>
    </source>
</evidence>
<dbReference type="PROSITE" id="PS00237">
    <property type="entry name" value="G_PROTEIN_RECEP_F1_1"/>
    <property type="match status" value="1"/>
</dbReference>
<dbReference type="CDD" id="cd00637">
    <property type="entry name" value="7tm_classA_rhodopsin-like"/>
    <property type="match status" value="1"/>
</dbReference>
<evidence type="ECO:0000256" key="5">
    <source>
        <dbReference type="ARBA" id="ARBA00023136"/>
    </source>
</evidence>
<feature type="transmembrane region" description="Helical" evidence="9">
    <location>
        <begin position="99"/>
        <end position="120"/>
    </location>
</feature>
<evidence type="ECO:0000256" key="9">
    <source>
        <dbReference type="SAM" id="Phobius"/>
    </source>
</evidence>
<feature type="transmembrane region" description="Helical" evidence="9">
    <location>
        <begin position="170"/>
        <end position="194"/>
    </location>
</feature>
<feature type="transmembrane region" description="Helical" evidence="9">
    <location>
        <begin position="53"/>
        <end position="78"/>
    </location>
</feature>
<dbReference type="PRINTS" id="PR00237">
    <property type="entry name" value="GPCRRHODOPSN"/>
</dbReference>
<evidence type="ECO:0000256" key="4">
    <source>
        <dbReference type="ARBA" id="ARBA00023040"/>
    </source>
</evidence>
<dbReference type="OMA" id="MNIRIAK"/>
<comment type="similarity">
    <text evidence="8">Belongs to the G-protein coupled receptor 1 family.</text>
</comment>
<evidence type="ECO:0000256" key="3">
    <source>
        <dbReference type="ARBA" id="ARBA00022989"/>
    </source>
</evidence>
<keyword evidence="13" id="KW-1185">Reference proteome</keyword>
<feature type="transmembrane region" description="Helical" evidence="9">
    <location>
        <begin position="220"/>
        <end position="245"/>
    </location>
</feature>
<dbReference type="STRING" id="283909.R7TW21"/>
<sequence length="352" mass="38913">MADVVTELSVHQPRTSFDRDIMSLYAEQEDATSIPTQDSTAEDFSFAVHAEFVYIRGLGAIFVGVAGTVINVLVFLLIWRHGAGTAQNRLMMNLTLNNIFYSCAILPCMSFSHFAGHLVPRGAPCVIFAFALHVIQGMAVLSLLLISLNRFFVILCSKDPRFTFGGWQRTLAILLASWVLSSLLLSPPTAGLWAQYGFDWRFGVCTLIRSDAKSAKMFNLAISLLAFVLPLSGMICCYARILWAVRKQGRSISHGSLVKGHRRREIAITWLSLRLVLAFILLNLPFTLTIVIPVLEQTPGFQATATLTMWCHALVNPVLYISGDSRLRNAFLEKIGKTPKDAAELSVVSSKT</sequence>
<accession>R7TW21</accession>
<reference evidence="11 13" key="2">
    <citation type="journal article" date="2013" name="Nature">
        <title>Insights into bilaterian evolution from three spiralian genomes.</title>
        <authorList>
            <person name="Simakov O."/>
            <person name="Marletaz F."/>
            <person name="Cho S.J."/>
            <person name="Edsinger-Gonzales E."/>
            <person name="Havlak P."/>
            <person name="Hellsten U."/>
            <person name="Kuo D.H."/>
            <person name="Larsson T."/>
            <person name="Lv J."/>
            <person name="Arendt D."/>
            <person name="Savage R."/>
            <person name="Osoegawa K."/>
            <person name="de Jong P."/>
            <person name="Grimwood J."/>
            <person name="Chapman J.A."/>
            <person name="Shapiro H."/>
            <person name="Aerts A."/>
            <person name="Otillar R.P."/>
            <person name="Terry A.Y."/>
            <person name="Boore J.L."/>
            <person name="Grigoriev I.V."/>
            <person name="Lindberg D.R."/>
            <person name="Seaver E.C."/>
            <person name="Weisblat D.A."/>
            <person name="Putnam N.H."/>
            <person name="Rokhsar D.S."/>
        </authorList>
    </citation>
    <scope>NUCLEOTIDE SEQUENCE</scope>
    <source>
        <strain evidence="11 13">I ESC-2004</strain>
    </source>
</reference>
<evidence type="ECO:0000259" key="10">
    <source>
        <dbReference type="PROSITE" id="PS50262"/>
    </source>
</evidence>
<keyword evidence="7 8" id="KW-0807">Transducer</keyword>
<feature type="transmembrane region" description="Helical" evidence="9">
    <location>
        <begin position="266"/>
        <end position="295"/>
    </location>
</feature>
<dbReference type="OrthoDB" id="10044919at2759"/>
<name>R7TW21_CAPTE</name>
<dbReference type="Proteomes" id="UP000014760">
    <property type="component" value="Unassembled WGS sequence"/>
</dbReference>
<dbReference type="InterPro" id="IPR000276">
    <property type="entry name" value="GPCR_Rhodpsn"/>
</dbReference>